<dbReference type="EMBL" id="BGZK01000270">
    <property type="protein sequence ID" value="GBP33191.1"/>
    <property type="molecule type" value="Genomic_DNA"/>
</dbReference>
<organism evidence="1 2">
    <name type="scientific">Eumeta variegata</name>
    <name type="common">Bagworm moth</name>
    <name type="synonym">Eumeta japonica</name>
    <dbReference type="NCBI Taxonomy" id="151549"/>
    <lineage>
        <taxon>Eukaryota</taxon>
        <taxon>Metazoa</taxon>
        <taxon>Ecdysozoa</taxon>
        <taxon>Arthropoda</taxon>
        <taxon>Hexapoda</taxon>
        <taxon>Insecta</taxon>
        <taxon>Pterygota</taxon>
        <taxon>Neoptera</taxon>
        <taxon>Endopterygota</taxon>
        <taxon>Lepidoptera</taxon>
        <taxon>Glossata</taxon>
        <taxon>Ditrysia</taxon>
        <taxon>Tineoidea</taxon>
        <taxon>Psychidae</taxon>
        <taxon>Oiketicinae</taxon>
        <taxon>Eumeta</taxon>
    </lineage>
</organism>
<comment type="caution">
    <text evidence="1">The sequence shown here is derived from an EMBL/GenBank/DDBJ whole genome shotgun (WGS) entry which is preliminary data.</text>
</comment>
<dbReference type="PANTHER" id="PTHR21055">
    <property type="entry name" value="PROTEIN PHOSPHATASE 1 REGULATORY SUBUNIT 36"/>
    <property type="match status" value="1"/>
</dbReference>
<evidence type="ECO:0000313" key="2">
    <source>
        <dbReference type="Proteomes" id="UP000299102"/>
    </source>
</evidence>
<sequence>MADDEEEEGFGGLYDNGHWSWDDYINELIFISDLPPAEEEILVLPQKAPTGTIEFRDDIDLLEQIRFRRRYQRKVKPGQPEVITVQDIKDIALYTAPVNILSRDLINVLHLPTVDRLLRALILYVQYYLQIADEMQKRMVEAQTKIRTPVCEVLEHELRDNMSDLRLIVAKEYCTMLVGIA</sequence>
<dbReference type="PANTHER" id="PTHR21055:SF3">
    <property type="entry name" value="PROTEIN PHOSPHATASE 1 REGULATORY SUBUNIT 36"/>
    <property type="match status" value="1"/>
</dbReference>
<reference evidence="1 2" key="1">
    <citation type="journal article" date="2019" name="Commun. Biol.">
        <title>The bagworm genome reveals a unique fibroin gene that provides high tensile strength.</title>
        <authorList>
            <person name="Kono N."/>
            <person name="Nakamura H."/>
            <person name="Ohtoshi R."/>
            <person name="Tomita M."/>
            <person name="Numata K."/>
            <person name="Arakawa K."/>
        </authorList>
    </citation>
    <scope>NUCLEOTIDE SEQUENCE [LARGE SCALE GENOMIC DNA]</scope>
</reference>
<dbReference type="OrthoDB" id="6724830at2759"/>
<dbReference type="Proteomes" id="UP000299102">
    <property type="component" value="Unassembled WGS sequence"/>
</dbReference>
<name>A0A4C1V332_EUMVA</name>
<proteinExistence type="predicted"/>
<dbReference type="GO" id="GO:0019902">
    <property type="term" value="F:phosphatase binding"/>
    <property type="evidence" value="ECO:0007669"/>
    <property type="project" value="InterPro"/>
</dbReference>
<keyword evidence="2" id="KW-1185">Reference proteome</keyword>
<evidence type="ECO:0000313" key="1">
    <source>
        <dbReference type="EMBL" id="GBP33191.1"/>
    </source>
</evidence>
<dbReference type="Pfam" id="PF14895">
    <property type="entry name" value="PPPI_inhib"/>
    <property type="match status" value="1"/>
</dbReference>
<gene>
    <name evidence="1" type="ORF">EVAR_14872_1</name>
</gene>
<dbReference type="InterPro" id="IPR026142">
    <property type="entry name" value="Pro_pase_1_reg_su_36"/>
</dbReference>
<dbReference type="AlphaFoldDB" id="A0A4C1V332"/>
<protein>
    <submittedName>
        <fullName evidence="1">Uncharacterized protein</fullName>
    </submittedName>
</protein>
<accession>A0A4C1V332</accession>